<organism evidence="1 2">
    <name type="scientific">Klebsiella phage vB_Kpl_K72PH164C2</name>
    <dbReference type="NCBI Taxonomy" id="3071646"/>
    <lineage>
        <taxon>Viruses</taxon>
        <taxon>Duplodnaviria</taxon>
        <taxon>Heunggongvirae</taxon>
        <taxon>Uroviricota</taxon>
        <taxon>Caudoviricetes</taxon>
        <taxon>Autographivirales</taxon>
        <taxon>Autoscriptoviridae</taxon>
        <taxon>Slopekvirinae</taxon>
        <taxon>Drulisvirus</taxon>
        <taxon>Drulisvirus K72PH164C2</taxon>
    </lineage>
</organism>
<name>A0AAD2GQX9_9CAUD</name>
<accession>A0AAD2GQX9</accession>
<keyword evidence="2" id="KW-1185">Reference proteome</keyword>
<reference evidence="1" key="1">
    <citation type="submission" date="2023-10" db="EMBL/GenBank/DDBJ databases">
        <authorList>
            <person name="Robby Concha-Eloko"/>
            <person name="Pilar Barberan- Martinez"/>
            <person name="Rafael Sanjuan"/>
            <person name="Pilar Domingo-Calap"/>
        </authorList>
    </citation>
    <scope>NUCLEOTIDE SEQUENCE</scope>
</reference>
<evidence type="ECO:0000313" key="2">
    <source>
        <dbReference type="Proteomes" id="UP001296237"/>
    </source>
</evidence>
<sequence>MKLKHTYNTRCYHWDNSSEHIKTVIDSLHYLGVGLRLGMGITEHAERVQKSIQGQSVLAVFSGDTLVGGVSFPPILIPSPHYPGKCLYTGFMAVEPGHPGAALELIRSLRRIARDSGADWLIITRAVNDTDYLQKGWRI</sequence>
<protein>
    <submittedName>
        <fullName evidence="1">Uncharacterized protein</fullName>
    </submittedName>
</protein>
<dbReference type="Proteomes" id="UP001296237">
    <property type="component" value="Chromosome"/>
</dbReference>
<dbReference type="EMBL" id="OY757088">
    <property type="protein sequence ID" value="CAK1257642.1"/>
    <property type="molecule type" value="Genomic_DNA"/>
</dbReference>
<proteinExistence type="predicted"/>
<gene>
    <name evidence="1" type="ORF">K72PH164C2_LOCUS44</name>
</gene>
<dbReference type="SUPFAM" id="SSF55729">
    <property type="entry name" value="Acyl-CoA N-acyltransferases (Nat)"/>
    <property type="match status" value="1"/>
</dbReference>
<dbReference type="InterPro" id="IPR016181">
    <property type="entry name" value="Acyl_CoA_acyltransferase"/>
</dbReference>
<evidence type="ECO:0000313" key="1">
    <source>
        <dbReference type="EMBL" id="CAK1257642.1"/>
    </source>
</evidence>